<evidence type="ECO:0000313" key="3">
    <source>
        <dbReference type="Proteomes" id="UP001157418"/>
    </source>
</evidence>
<evidence type="ECO:0000256" key="1">
    <source>
        <dbReference type="SAM" id="MobiDB-lite"/>
    </source>
</evidence>
<keyword evidence="3" id="KW-1185">Reference proteome</keyword>
<proteinExistence type="predicted"/>
<comment type="caution">
    <text evidence="2">The sequence shown here is derived from an EMBL/GenBank/DDBJ whole genome shotgun (WGS) entry which is preliminary data.</text>
</comment>
<protein>
    <submittedName>
        <fullName evidence="2">Uncharacterized protein</fullName>
    </submittedName>
</protein>
<dbReference type="AlphaFoldDB" id="A0AAU9LSA7"/>
<sequence length="132" mass="14521">MHATQPKSFRTYKGFLYHPNSLSAFPLFFRYYEVDPQRPSNSSPIYIQSPTAFLLASDTVASVQSSDAASPLLIGVFYSLFFHNSGLTAPVCDLYSSIAGAQPRRRRTASLLSHSPVAATQPSFDSSISTRH</sequence>
<name>A0AAU9LSA7_9ASTR</name>
<organism evidence="2 3">
    <name type="scientific">Lactuca virosa</name>
    <dbReference type="NCBI Taxonomy" id="75947"/>
    <lineage>
        <taxon>Eukaryota</taxon>
        <taxon>Viridiplantae</taxon>
        <taxon>Streptophyta</taxon>
        <taxon>Embryophyta</taxon>
        <taxon>Tracheophyta</taxon>
        <taxon>Spermatophyta</taxon>
        <taxon>Magnoliopsida</taxon>
        <taxon>eudicotyledons</taxon>
        <taxon>Gunneridae</taxon>
        <taxon>Pentapetalae</taxon>
        <taxon>asterids</taxon>
        <taxon>campanulids</taxon>
        <taxon>Asterales</taxon>
        <taxon>Asteraceae</taxon>
        <taxon>Cichorioideae</taxon>
        <taxon>Cichorieae</taxon>
        <taxon>Lactucinae</taxon>
        <taxon>Lactuca</taxon>
    </lineage>
</organism>
<dbReference type="Proteomes" id="UP001157418">
    <property type="component" value="Unassembled WGS sequence"/>
</dbReference>
<reference evidence="2 3" key="1">
    <citation type="submission" date="2022-01" db="EMBL/GenBank/DDBJ databases">
        <authorList>
            <person name="Xiong W."/>
            <person name="Schranz E."/>
        </authorList>
    </citation>
    <scope>NUCLEOTIDE SEQUENCE [LARGE SCALE GENOMIC DNA]</scope>
</reference>
<gene>
    <name evidence="2" type="ORF">LVIROSA_LOCUS4240</name>
</gene>
<accession>A0AAU9LSA7</accession>
<evidence type="ECO:0000313" key="2">
    <source>
        <dbReference type="EMBL" id="CAH1416477.1"/>
    </source>
</evidence>
<feature type="region of interest" description="Disordered" evidence="1">
    <location>
        <begin position="110"/>
        <end position="132"/>
    </location>
</feature>
<dbReference type="EMBL" id="CAKMRJ010000002">
    <property type="protein sequence ID" value="CAH1416477.1"/>
    <property type="molecule type" value="Genomic_DNA"/>
</dbReference>